<evidence type="ECO:0000256" key="3">
    <source>
        <dbReference type="ARBA" id="ARBA00022827"/>
    </source>
</evidence>
<evidence type="ECO:0000259" key="4">
    <source>
        <dbReference type="Pfam" id="PF01494"/>
    </source>
</evidence>
<evidence type="ECO:0000313" key="6">
    <source>
        <dbReference type="Proteomes" id="UP000185511"/>
    </source>
</evidence>
<dbReference type="Proteomes" id="UP000185511">
    <property type="component" value="Chromosome"/>
</dbReference>
<dbReference type="Gene3D" id="3.30.70.2450">
    <property type="match status" value="1"/>
</dbReference>
<proteinExistence type="predicted"/>
<evidence type="ECO:0000256" key="2">
    <source>
        <dbReference type="ARBA" id="ARBA00022630"/>
    </source>
</evidence>
<evidence type="ECO:0000313" key="5">
    <source>
        <dbReference type="EMBL" id="APU15132.1"/>
    </source>
</evidence>
<dbReference type="Gene3D" id="3.40.30.120">
    <property type="match status" value="1"/>
</dbReference>
<feature type="domain" description="FAD-binding" evidence="4">
    <location>
        <begin position="66"/>
        <end position="396"/>
    </location>
</feature>
<evidence type="ECO:0000256" key="1">
    <source>
        <dbReference type="ARBA" id="ARBA00001974"/>
    </source>
</evidence>
<dbReference type="NCBIfam" id="NF033145">
    <property type="entry name" value="rif_monoox"/>
    <property type="match status" value="1"/>
</dbReference>
<dbReference type="EMBL" id="CP016076">
    <property type="protein sequence ID" value="APU15132.1"/>
    <property type="molecule type" value="Genomic_DNA"/>
</dbReference>
<organism evidence="5 6">
    <name type="scientific">Actinoalloteichus fjordicus</name>
    <dbReference type="NCBI Taxonomy" id="1612552"/>
    <lineage>
        <taxon>Bacteria</taxon>
        <taxon>Bacillati</taxon>
        <taxon>Actinomycetota</taxon>
        <taxon>Actinomycetes</taxon>
        <taxon>Pseudonocardiales</taxon>
        <taxon>Pseudonocardiaceae</taxon>
        <taxon>Actinoalloteichus</taxon>
    </lineage>
</organism>
<accession>A0AAC9LCM8</accession>
<dbReference type="InterPro" id="IPR002938">
    <property type="entry name" value="FAD-bd"/>
</dbReference>
<dbReference type="Pfam" id="PF01494">
    <property type="entry name" value="FAD_binding_3"/>
    <property type="match status" value="1"/>
</dbReference>
<sequence>MPQNLPAEAVTCENEGFGAVRGVGVAWCPVLWCGVLDAEDAGTRAIGLATAVGPEGDRSESGNLMIDVIVAGGGPTGMMLAAELRLHGVHVAVLERDAEPTKVIRSLGLHARSIELMDQRGLLDRFLAHGTKYPVGGFFAGIDKPAPAVDTAHPYVLGIPQPVTDRLLTEHALELGVEIRRGCTLVEVHQDPCGVTVELADGTRLRSRYLVGCDGGRSTVRRLLGIGFPGEPAKVETLLGEAELTASPEQVAEVTAEVRKTEQRFGAAPIGDGVFRILVPAAGVSEDRRTPPTLEELSRQLRAVGGTDFGVHSPRWLSRFGDATRLAEAYRVDRVLLAGDAAHIHPPNGGQGLNLGVQDAVNLGWKLAAEIDGWAPERLLDSYQVERRPVAADVLNLTRAMVQLSLLEPGPQAVRGLVSELMDFEEVNRYLIEKVIAIGIRYDFGAGPELLGRRLRDVALGRGRLYERMHRGRGLLLDQTGRLSTAGWADRVDHVVDTSAELTQRAVPAALLRPDGHVAWVGEDQQELLEHLPRWFGAPLD</sequence>
<gene>
    <name evidence="5" type="ORF">UA74_15395</name>
</gene>
<dbReference type="KEGG" id="acad:UA74_15395"/>
<dbReference type="SUPFAM" id="SSF51905">
    <property type="entry name" value="FAD/NAD(P)-binding domain"/>
    <property type="match status" value="1"/>
</dbReference>
<dbReference type="InterPro" id="IPR036188">
    <property type="entry name" value="FAD/NAD-bd_sf"/>
</dbReference>
<dbReference type="GO" id="GO:0071949">
    <property type="term" value="F:FAD binding"/>
    <property type="evidence" value="ECO:0007669"/>
    <property type="project" value="InterPro"/>
</dbReference>
<dbReference type="InterPro" id="IPR050641">
    <property type="entry name" value="RIFMO-like"/>
</dbReference>
<reference evidence="6" key="1">
    <citation type="submission" date="2016-06" db="EMBL/GenBank/DDBJ databases">
        <title>Complete genome sequence of Actinoalloteichus fjordicus DSM 46855 (=ADI127-17), type strain of the new species Actinoalloteichus fjordicus.</title>
        <authorList>
            <person name="Ruckert C."/>
            <person name="Nouioui I."/>
            <person name="Willmese J."/>
            <person name="van Wezel G."/>
            <person name="Klenk H.-P."/>
            <person name="Kalinowski J."/>
            <person name="Zotchev S.B."/>
        </authorList>
    </citation>
    <scope>NUCLEOTIDE SEQUENCE [LARGE SCALE GENOMIC DNA]</scope>
    <source>
        <strain evidence="6">ADI127-7</strain>
    </source>
</reference>
<dbReference type="PANTHER" id="PTHR43004:SF19">
    <property type="entry name" value="BINDING MONOOXYGENASE, PUTATIVE (JCVI)-RELATED"/>
    <property type="match status" value="1"/>
</dbReference>
<dbReference type="PANTHER" id="PTHR43004">
    <property type="entry name" value="TRK SYSTEM POTASSIUM UPTAKE PROTEIN"/>
    <property type="match status" value="1"/>
</dbReference>
<dbReference type="Gene3D" id="3.50.50.60">
    <property type="entry name" value="FAD/NAD(P)-binding domain"/>
    <property type="match status" value="1"/>
</dbReference>
<keyword evidence="6" id="KW-1185">Reference proteome</keyword>
<keyword evidence="2" id="KW-0285">Flavoprotein</keyword>
<protein>
    <submittedName>
        <fullName evidence="5">2-polyprenyl-6-methoxyphenol hydroxylase-like oxidoreductase</fullName>
    </submittedName>
</protein>
<dbReference type="PRINTS" id="PR00420">
    <property type="entry name" value="RNGMNOXGNASE"/>
</dbReference>
<dbReference type="Pfam" id="PF21274">
    <property type="entry name" value="Rng_hyd_C"/>
    <property type="match status" value="1"/>
</dbReference>
<keyword evidence="3" id="KW-0274">FAD</keyword>
<dbReference type="AlphaFoldDB" id="A0AAC9LCM8"/>
<name>A0AAC9LCM8_9PSEU</name>
<dbReference type="GO" id="GO:0016709">
    <property type="term" value="F:oxidoreductase activity, acting on paired donors, with incorporation or reduction of molecular oxygen, NAD(P)H as one donor, and incorporation of one atom of oxygen"/>
    <property type="evidence" value="ECO:0007669"/>
    <property type="project" value="UniProtKB-ARBA"/>
</dbReference>
<comment type="cofactor">
    <cofactor evidence="1">
        <name>FAD</name>
        <dbReference type="ChEBI" id="CHEBI:57692"/>
    </cofactor>
</comment>